<proteinExistence type="predicted"/>
<accession>A0A481YUN7</accession>
<gene>
    <name evidence="1" type="ORF">LCMAC102_00390</name>
</gene>
<evidence type="ECO:0000313" key="1">
    <source>
        <dbReference type="EMBL" id="QBK86244.1"/>
    </source>
</evidence>
<reference evidence="1" key="1">
    <citation type="journal article" date="2019" name="MBio">
        <title>Virus Genomes from Deep Sea Sediments Expand the Ocean Megavirome and Support Independent Origins of Viral Gigantism.</title>
        <authorList>
            <person name="Backstrom D."/>
            <person name="Yutin N."/>
            <person name="Jorgensen S.L."/>
            <person name="Dharamshi J."/>
            <person name="Homa F."/>
            <person name="Zaremba-Niedwiedzka K."/>
            <person name="Spang A."/>
            <person name="Wolf Y.I."/>
            <person name="Koonin E.V."/>
            <person name="Ettema T.J."/>
        </authorList>
    </citation>
    <scope>NUCLEOTIDE SEQUENCE</scope>
</reference>
<organism evidence="1">
    <name type="scientific">Marseillevirus LCMAC102</name>
    <dbReference type="NCBI Taxonomy" id="2506603"/>
    <lineage>
        <taxon>Viruses</taxon>
        <taxon>Varidnaviria</taxon>
        <taxon>Bamfordvirae</taxon>
        <taxon>Nucleocytoviricota</taxon>
        <taxon>Megaviricetes</taxon>
        <taxon>Pimascovirales</taxon>
        <taxon>Pimascovirales incertae sedis</taxon>
        <taxon>Marseilleviridae</taxon>
    </lineage>
</organism>
<name>A0A481YUN7_9VIRU</name>
<sequence length="293" mass="33303">MEILEKLRDPSKLKISPMKGVGSRGNAYFMSSDIAVQYLWYVIDEKNRAGAKLGLTEGVMLIDNSDNMVRKACKLLTERYEDILEQYPFTEGIYTVMNASPYLGGEAHQNWVLYRPQENIFIRFEPNGSKFDKDPDMKRSYKFFDLMNCLSNKLGATWSYATDFSINYFSGCRATSTILALLTLMDIDLDNLRQVEKYDLEPLALAVSNSVMEQECKLPQLPRAKGRRMQKEALQSYVVPVGTTTTPPPDFSQMNATKLRNYLKSQHISFTSREPKNSLIAKANASLNVILVP</sequence>
<dbReference type="EMBL" id="MK500334">
    <property type="protein sequence ID" value="QBK86244.1"/>
    <property type="molecule type" value="Genomic_DNA"/>
</dbReference>
<protein>
    <submittedName>
        <fullName evidence="1">Uncharacterized protein</fullName>
    </submittedName>
</protein>